<proteinExistence type="predicted"/>
<dbReference type="RefSeq" id="WP_169153541.1">
    <property type="nucleotide sequence ID" value="NZ_CAWPJE010000271.1"/>
</dbReference>
<evidence type="ECO:0008006" key="4">
    <source>
        <dbReference type="Google" id="ProtNLM"/>
    </source>
</evidence>
<reference evidence="2 3" key="1">
    <citation type="submission" date="2018-06" db="EMBL/GenBank/DDBJ databases">
        <title>Comparative genomics of Brasilonema spp. strains.</title>
        <authorList>
            <person name="Alvarenga D.O."/>
            <person name="Fiore M.F."/>
            <person name="Varani A.M."/>
        </authorList>
    </citation>
    <scope>NUCLEOTIDE SEQUENCE [LARGE SCALE GENOMIC DNA]</scope>
    <source>
        <strain evidence="2 3">SPC951</strain>
    </source>
</reference>
<evidence type="ECO:0000313" key="2">
    <source>
        <dbReference type="EMBL" id="NMG18247.1"/>
    </source>
</evidence>
<dbReference type="EMBL" id="QMEB01000007">
    <property type="protein sequence ID" value="NMG18247.1"/>
    <property type="molecule type" value="Genomic_DNA"/>
</dbReference>
<evidence type="ECO:0000256" key="1">
    <source>
        <dbReference type="SAM" id="MobiDB-lite"/>
    </source>
</evidence>
<accession>A0ABX1P2Y9</accession>
<sequence length="124" mass="13659">MFATEFEITLPKGYIDSDGNLHRKGIMRLATAIDEISPLRDPRVKANPAYATIIILARVITSLGALSEVTPAIVENFFSQDLNYLQDFYRKINGLEPATPPISDSQPPVSDSQLLEEVGNSKIP</sequence>
<organism evidence="2 3">
    <name type="scientific">Brasilonema bromeliae SPC951</name>
    <dbReference type="NCBI Taxonomy" id="385972"/>
    <lineage>
        <taxon>Bacteria</taxon>
        <taxon>Bacillati</taxon>
        <taxon>Cyanobacteriota</taxon>
        <taxon>Cyanophyceae</taxon>
        <taxon>Nostocales</taxon>
        <taxon>Scytonemataceae</taxon>
        <taxon>Brasilonema</taxon>
        <taxon>Bromeliae group (in: Brasilonema)</taxon>
    </lineage>
</organism>
<comment type="caution">
    <text evidence="2">The sequence shown here is derived from an EMBL/GenBank/DDBJ whole genome shotgun (WGS) entry which is preliminary data.</text>
</comment>
<protein>
    <recommendedName>
        <fullName evidence="4">Phage tail assembly protein</fullName>
    </recommendedName>
</protein>
<keyword evidence="3" id="KW-1185">Reference proteome</keyword>
<feature type="region of interest" description="Disordered" evidence="1">
    <location>
        <begin position="96"/>
        <end position="124"/>
    </location>
</feature>
<evidence type="ECO:0000313" key="3">
    <source>
        <dbReference type="Proteomes" id="UP000718564"/>
    </source>
</evidence>
<dbReference type="Proteomes" id="UP000718564">
    <property type="component" value="Unassembled WGS sequence"/>
</dbReference>
<feature type="compositionally biased region" description="Polar residues" evidence="1">
    <location>
        <begin position="102"/>
        <end position="113"/>
    </location>
</feature>
<gene>
    <name evidence="2" type="ORF">DP116_01795</name>
</gene>
<name>A0ABX1P2Y9_9CYAN</name>